<reference evidence="2" key="1">
    <citation type="submission" date="2023-10" db="EMBL/GenBank/DDBJ databases">
        <authorList>
            <person name="Chen Y."/>
            <person name="Shah S."/>
            <person name="Dougan E. K."/>
            <person name="Thang M."/>
            <person name="Chan C."/>
        </authorList>
    </citation>
    <scope>NUCLEOTIDE SEQUENCE [LARGE SCALE GENOMIC DNA]</scope>
</reference>
<gene>
    <name evidence="2" type="ORF">PCOR1329_LOCUS26223</name>
</gene>
<name>A0ABN9S3G1_9DINO</name>
<comment type="caution">
    <text evidence="2">The sequence shown here is derived from an EMBL/GenBank/DDBJ whole genome shotgun (WGS) entry which is preliminary data.</text>
</comment>
<feature type="non-terminal residue" evidence="2">
    <location>
        <position position="1"/>
    </location>
</feature>
<dbReference type="EMBL" id="CAUYUJ010009286">
    <property type="protein sequence ID" value="CAK0826305.1"/>
    <property type="molecule type" value="Genomic_DNA"/>
</dbReference>
<organism evidence="2 3">
    <name type="scientific">Prorocentrum cordatum</name>
    <dbReference type="NCBI Taxonomy" id="2364126"/>
    <lineage>
        <taxon>Eukaryota</taxon>
        <taxon>Sar</taxon>
        <taxon>Alveolata</taxon>
        <taxon>Dinophyceae</taxon>
        <taxon>Prorocentrales</taxon>
        <taxon>Prorocentraceae</taxon>
        <taxon>Prorocentrum</taxon>
    </lineage>
</organism>
<dbReference type="SUPFAM" id="SSF54928">
    <property type="entry name" value="RNA-binding domain, RBD"/>
    <property type="match status" value="1"/>
</dbReference>
<sequence length="133" mass="15554">APRCPPGPANDSEVIRELPLHERKTVMLRNIPNRYTQVMLLQLIDAKGFEGTYDFVYLPMDFRNGVNLGYAFVNMLEHESAVRLTDIFHRFNDWCFESAKVCEVSWAYPHQGLEQHVERYRNSPVMHPTMPED</sequence>
<dbReference type="Gene3D" id="3.30.70.330">
    <property type="match status" value="1"/>
</dbReference>
<feature type="non-terminal residue" evidence="2">
    <location>
        <position position="133"/>
    </location>
</feature>
<proteinExistence type="predicted"/>
<evidence type="ECO:0000313" key="3">
    <source>
        <dbReference type="Proteomes" id="UP001189429"/>
    </source>
</evidence>
<accession>A0ABN9S3G1</accession>
<dbReference type="CDD" id="cd12277">
    <property type="entry name" value="RRM3_MEI2_EAR1_like"/>
    <property type="match status" value="1"/>
</dbReference>
<protein>
    <recommendedName>
        <fullName evidence="1">Mei2-like C-terminal RNA recognition motif domain-containing protein</fullName>
    </recommendedName>
</protein>
<evidence type="ECO:0000313" key="2">
    <source>
        <dbReference type="EMBL" id="CAK0826305.1"/>
    </source>
</evidence>
<dbReference type="InterPro" id="IPR007201">
    <property type="entry name" value="Mei2-like_Rrm_C"/>
</dbReference>
<dbReference type="InterPro" id="IPR012677">
    <property type="entry name" value="Nucleotide-bd_a/b_plait_sf"/>
</dbReference>
<dbReference type="Pfam" id="PF04059">
    <property type="entry name" value="RRM_2"/>
    <property type="match status" value="1"/>
</dbReference>
<dbReference type="InterPro" id="IPR035979">
    <property type="entry name" value="RBD_domain_sf"/>
</dbReference>
<keyword evidence="3" id="KW-1185">Reference proteome</keyword>
<evidence type="ECO:0000259" key="1">
    <source>
        <dbReference type="Pfam" id="PF04059"/>
    </source>
</evidence>
<feature type="domain" description="Mei2-like C-terminal RNA recognition motif" evidence="1">
    <location>
        <begin position="23"/>
        <end position="117"/>
    </location>
</feature>
<dbReference type="Proteomes" id="UP001189429">
    <property type="component" value="Unassembled WGS sequence"/>
</dbReference>